<evidence type="ECO:0000256" key="1">
    <source>
        <dbReference type="SAM" id="MobiDB-lite"/>
    </source>
</evidence>
<dbReference type="RefSeq" id="WP_261405201.1">
    <property type="nucleotide sequence ID" value="NZ_CP081869.1"/>
</dbReference>
<keyword evidence="3" id="KW-1185">Reference proteome</keyword>
<gene>
    <name evidence="2" type="ORF">K6K41_11200</name>
</gene>
<feature type="region of interest" description="Disordered" evidence="1">
    <location>
        <begin position="1"/>
        <end position="46"/>
    </location>
</feature>
<organism evidence="2 3">
    <name type="scientific">Chenggangzhangella methanolivorans</name>
    <dbReference type="NCBI Taxonomy" id="1437009"/>
    <lineage>
        <taxon>Bacteria</taxon>
        <taxon>Pseudomonadati</taxon>
        <taxon>Pseudomonadota</taxon>
        <taxon>Alphaproteobacteria</taxon>
        <taxon>Hyphomicrobiales</taxon>
        <taxon>Methylopilaceae</taxon>
        <taxon>Chenggangzhangella</taxon>
    </lineage>
</organism>
<sequence>MSPGPSGGRTTSGARSGRRARATSSPHALSRAALAGEPRPAEREGARAIAAAALATADQARGGELYDDAAGWRPNGPHALASLLLFAELSRNVEPWCLSLIARAGRAPPRS</sequence>
<dbReference type="Proteomes" id="UP000825701">
    <property type="component" value="Chromosome"/>
</dbReference>
<reference evidence="2" key="1">
    <citation type="submission" date="2021-08" db="EMBL/GenBank/DDBJ databases">
        <authorList>
            <person name="Zhang H."/>
            <person name="Xu M."/>
            <person name="Yu Z."/>
            <person name="Yang L."/>
            <person name="Cai Y."/>
        </authorList>
    </citation>
    <scope>NUCLEOTIDE SEQUENCE</scope>
    <source>
        <strain evidence="2">CHL1</strain>
    </source>
</reference>
<accession>A0A9E6RBR7</accession>
<evidence type="ECO:0000313" key="3">
    <source>
        <dbReference type="Proteomes" id="UP000825701"/>
    </source>
</evidence>
<dbReference type="KEGG" id="cmet:K6K41_11200"/>
<name>A0A9E6RBR7_9HYPH</name>
<feature type="compositionally biased region" description="Low complexity" evidence="1">
    <location>
        <begin position="1"/>
        <end position="15"/>
    </location>
</feature>
<dbReference type="EMBL" id="CP081869">
    <property type="protein sequence ID" value="QZO01856.1"/>
    <property type="molecule type" value="Genomic_DNA"/>
</dbReference>
<protein>
    <submittedName>
        <fullName evidence="2">Uncharacterized protein</fullName>
    </submittedName>
</protein>
<proteinExistence type="predicted"/>
<dbReference type="AlphaFoldDB" id="A0A9E6RBR7"/>
<evidence type="ECO:0000313" key="2">
    <source>
        <dbReference type="EMBL" id="QZO01856.1"/>
    </source>
</evidence>